<dbReference type="Gene3D" id="3.60.15.10">
    <property type="entry name" value="Ribonuclease Z/Hydroxyacylglutathione hydrolase-like"/>
    <property type="match status" value="1"/>
</dbReference>
<dbReference type="GO" id="GO:0006749">
    <property type="term" value="P:glutathione metabolic process"/>
    <property type="evidence" value="ECO:0007669"/>
    <property type="project" value="TreeGrafter"/>
</dbReference>
<dbReference type="PANTHER" id="PTHR43084">
    <property type="entry name" value="PERSULFIDE DIOXYGENASE ETHE1"/>
    <property type="match status" value="1"/>
</dbReference>
<proteinExistence type="predicted"/>
<gene>
    <name evidence="2" type="primary">Ethe1</name>
    <name evidence="2" type="ORF">COLPIC_R10642</name>
</gene>
<accession>A0A7K4SFD8</accession>
<dbReference type="EMBL" id="VYZG01005372">
    <property type="protein sequence ID" value="NWQ84428.1"/>
    <property type="molecule type" value="Genomic_DNA"/>
</dbReference>
<dbReference type="GO" id="GO:0050313">
    <property type="term" value="F:sulfur dioxygenase activity"/>
    <property type="evidence" value="ECO:0007669"/>
    <property type="project" value="TreeGrafter"/>
</dbReference>
<keyword evidence="2" id="KW-0560">Oxidoreductase</keyword>
<sequence>DPGVRVAQLFEAGSCTYTYVIADARSRDAVIIDPVLETAPRDRKLIQELGLRVRWAVNTHVHADHVTGSGLLRAALPCATAISGASGARADRALGEGDELRFGDF</sequence>
<evidence type="ECO:0000259" key="1">
    <source>
        <dbReference type="Pfam" id="PF00753"/>
    </source>
</evidence>
<feature type="non-terminal residue" evidence="2">
    <location>
        <position position="105"/>
    </location>
</feature>
<dbReference type="AlphaFoldDB" id="A0A7K4SFD8"/>
<dbReference type="SUPFAM" id="SSF56281">
    <property type="entry name" value="Metallo-hydrolase/oxidoreductase"/>
    <property type="match status" value="1"/>
</dbReference>
<evidence type="ECO:0000313" key="2">
    <source>
        <dbReference type="EMBL" id="NWQ84428.1"/>
    </source>
</evidence>
<evidence type="ECO:0000313" key="3">
    <source>
        <dbReference type="Proteomes" id="UP000530263"/>
    </source>
</evidence>
<name>A0A7K4SFD8_COLPI</name>
<reference evidence="2 3" key="1">
    <citation type="submission" date="2019-09" db="EMBL/GenBank/DDBJ databases">
        <title>Bird 10,000 Genomes (B10K) Project - Family phase.</title>
        <authorList>
            <person name="Zhang G."/>
        </authorList>
    </citation>
    <scope>NUCLEOTIDE SEQUENCE [LARGE SCALE GENOMIC DNA]</scope>
    <source>
        <strain evidence="2">B10K-DU-021-26</strain>
        <tissue evidence="2">Mixed tissue sample</tissue>
    </source>
</reference>
<organism evidence="2 3">
    <name type="scientific">Columbina picui</name>
    <name type="common">Picui ground-dove</name>
    <dbReference type="NCBI Taxonomy" id="115618"/>
    <lineage>
        <taxon>Eukaryota</taxon>
        <taxon>Metazoa</taxon>
        <taxon>Chordata</taxon>
        <taxon>Craniata</taxon>
        <taxon>Vertebrata</taxon>
        <taxon>Euteleostomi</taxon>
        <taxon>Archelosauria</taxon>
        <taxon>Archosauria</taxon>
        <taxon>Dinosauria</taxon>
        <taxon>Saurischia</taxon>
        <taxon>Theropoda</taxon>
        <taxon>Coelurosauria</taxon>
        <taxon>Aves</taxon>
        <taxon>Neognathae</taxon>
        <taxon>Neoaves</taxon>
        <taxon>Columbimorphae</taxon>
        <taxon>Columbiformes</taxon>
        <taxon>Columbidae</taxon>
        <taxon>Columbina</taxon>
    </lineage>
</organism>
<keyword evidence="2" id="KW-0223">Dioxygenase</keyword>
<feature type="non-terminal residue" evidence="2">
    <location>
        <position position="1"/>
    </location>
</feature>
<protein>
    <submittedName>
        <fullName evidence="2">ETHE1 dioxygenase</fullName>
    </submittedName>
</protein>
<dbReference type="GO" id="GO:0005739">
    <property type="term" value="C:mitochondrion"/>
    <property type="evidence" value="ECO:0007669"/>
    <property type="project" value="TreeGrafter"/>
</dbReference>
<dbReference type="InterPro" id="IPR051682">
    <property type="entry name" value="Mito_Persulfide_Diox"/>
</dbReference>
<dbReference type="Proteomes" id="UP000530263">
    <property type="component" value="Unassembled WGS sequence"/>
</dbReference>
<keyword evidence="3" id="KW-1185">Reference proteome</keyword>
<dbReference type="PANTHER" id="PTHR43084:SF1">
    <property type="entry name" value="PERSULFIDE DIOXYGENASE ETHE1, MITOCHONDRIAL"/>
    <property type="match status" value="1"/>
</dbReference>
<feature type="domain" description="Metallo-beta-lactamase" evidence="1">
    <location>
        <begin position="17"/>
        <end position="88"/>
    </location>
</feature>
<dbReference type="GO" id="GO:0070813">
    <property type="term" value="P:hydrogen sulfide metabolic process"/>
    <property type="evidence" value="ECO:0007669"/>
    <property type="project" value="TreeGrafter"/>
</dbReference>
<dbReference type="OrthoDB" id="449487at2759"/>
<dbReference type="InterPro" id="IPR001279">
    <property type="entry name" value="Metallo-B-lactamas"/>
</dbReference>
<dbReference type="Pfam" id="PF00753">
    <property type="entry name" value="Lactamase_B"/>
    <property type="match status" value="1"/>
</dbReference>
<dbReference type="InterPro" id="IPR036866">
    <property type="entry name" value="RibonucZ/Hydroxyglut_hydro"/>
</dbReference>
<comment type="caution">
    <text evidence="2">The sequence shown here is derived from an EMBL/GenBank/DDBJ whole genome shotgun (WGS) entry which is preliminary data.</text>
</comment>